<keyword evidence="7" id="KW-1185">Reference proteome</keyword>
<proteinExistence type="inferred from homology"/>
<dbReference type="PANTHER" id="PTHR15711">
    <property type="entry name" value="RAP GTPASE-ACTIVATING PROTEIN"/>
    <property type="match status" value="1"/>
</dbReference>
<evidence type="ECO:0000313" key="8">
    <source>
        <dbReference type="WBParaSite" id="maker-E.canG7_contigs_7038-snap-gene-2.45-mRNA-1"/>
    </source>
</evidence>
<dbReference type="InterPro" id="IPR000331">
    <property type="entry name" value="Rap/Ran_GAP_dom"/>
</dbReference>
<dbReference type="SUPFAM" id="SSF111347">
    <property type="entry name" value="Rap/Ran-GAP"/>
    <property type="match status" value="1"/>
</dbReference>
<evidence type="ECO:0000259" key="5">
    <source>
        <dbReference type="PROSITE" id="PS50085"/>
    </source>
</evidence>
<dbReference type="Proteomes" id="UP000887562">
    <property type="component" value="Unplaced"/>
</dbReference>
<dbReference type="InterPro" id="IPR050989">
    <property type="entry name" value="Rap1_Ran_GAP"/>
</dbReference>
<evidence type="ECO:0000256" key="2">
    <source>
        <dbReference type="ARBA" id="ARBA00060925"/>
    </source>
</evidence>
<sequence>MAYIYRNNAGRFRLEPGVHIFLPPTASAPGHNASIGVPSTSSSSWRSTQWFFSGPATVDSRGFLLNCSTLQESCPSINLLSSSGAQNVATPSPALRKLHSSSAPNEGITGVEPIFSPPIHMLRMLRKKNTSKRPPSLSSGGPVHLENPERETRWYFKYFLGKAHHIYCGNISEKDPLLLAIVKSEFEAEGLRQYRAILWTKFGSQKLCISNSFASSVSPKKILWYFFYFPLFDIYRLEKGLKEILHHEVQKEVLTLEEQEGSVNFKFGVLYCKEGQTLDEEMYNNEEGSPQYQSFLRLLGDRIALKNWDRFKGGLDAKTETTGTESIYTIYEGHEIMFHVSTLLPISTDNRQQIERKRHIGNDIVNIIFYDASDVEKPLLWKPSMMKTHFTHIFAIITYNKRTNAYRLSVFSEESVPYFGPTIPTSREFTDHEELRHFLLVKLINGEKAAFHSPVFAQKRIRTSEMLLNNILEKYGFENNTNGPYRRAFSEIVQDSVEGSPSAKDHNRNDAFIRFGQMLKLNTIIRGDAPTSCITTGISKHIPWQPRRLHIKVHADIASGDTWGHHMEPFYVAGKVLLACVDGGVYALEEHQQPLLLIDKSVDVKQIKVAESFGVMIIRYDKGRESRISVLQLSDLPLAEVIDRVLVKKHMLDRSKGCHIFSTSTSATRPLRLVFAVGKRLLIYQWQVEITGRSLSSWNQFTYSELSARFVFVREIPTSEAVQVLSILDSNMGGRICAGYRNQFDLLDERTGETLHLYRTENVKNQAVAVVEIRSDDDLELLLCFNRNCYLQRITKRSLPFHNHSDIFNTCSSLEGMEHQFAEGLSTTSSAIKSPVTSSRVQTAATTDYNFSWNFEPKHIVLAPPYILAFTESAVEFRLLMNGSLVHTMTVPNCLLLSSKHDIYFASSSEALHQSILSGDLCQSPHLHSSQTLESPLVHPRQATPPQRSGSPSRSRKSNAITSNESVVGYPGGSNFVLSSTQQSSVQETTGYASSACLTMGSSSDSSGSQHHLARYIYCISLETLTGRHYDGSPDRGSCESPNPVKVLEKIRDFRDTPETLQFFPLPPS</sequence>
<dbReference type="InterPro" id="IPR035974">
    <property type="entry name" value="Rap/Ran-GAP_sf"/>
</dbReference>
<accession>A0A915EYD7</accession>
<dbReference type="WBParaSite" id="maker-E.canG7_contigs_7038-snap-gene-2.45-mRNA-1">
    <property type="protein sequence ID" value="maker-E.canG7_contigs_7038-snap-gene-2.45-mRNA-1"/>
    <property type="gene ID" value="EcG7_00332"/>
</dbReference>
<name>A0A915EYD7_9CEST</name>
<evidence type="ECO:0000256" key="4">
    <source>
        <dbReference type="SAM" id="MobiDB-lite"/>
    </source>
</evidence>
<dbReference type="PROSITE" id="PS50085">
    <property type="entry name" value="RAPGAP"/>
    <property type="match status" value="1"/>
</dbReference>
<reference evidence="8" key="1">
    <citation type="submission" date="2022-11" db="UniProtKB">
        <authorList>
            <consortium name="WormBaseParasite"/>
        </authorList>
    </citation>
    <scope>IDENTIFICATION</scope>
</reference>
<dbReference type="Pfam" id="PF02145">
    <property type="entry name" value="Rap_GAP"/>
    <property type="match status" value="1"/>
</dbReference>
<dbReference type="AlphaFoldDB" id="A0A915EYD7"/>
<dbReference type="GO" id="GO:0005096">
    <property type="term" value="F:GTPase activator activity"/>
    <property type="evidence" value="ECO:0007669"/>
    <property type="project" value="UniProtKB-KW"/>
</dbReference>
<evidence type="ECO:0000256" key="3">
    <source>
        <dbReference type="ARBA" id="ARBA00069072"/>
    </source>
</evidence>
<dbReference type="PANTHER" id="PTHR15711:SF62">
    <property type="entry name" value="GTPASE-ACTIVATING RAP_RAN-GAP DOMAIN-LIKE PROTEIN 3"/>
    <property type="match status" value="1"/>
</dbReference>
<dbReference type="GO" id="GO:0051056">
    <property type="term" value="P:regulation of small GTPase mediated signal transduction"/>
    <property type="evidence" value="ECO:0007669"/>
    <property type="project" value="InterPro"/>
</dbReference>
<organism evidence="7 8">
    <name type="scientific">Echinococcus canadensis</name>
    <dbReference type="NCBI Taxonomy" id="519352"/>
    <lineage>
        <taxon>Eukaryota</taxon>
        <taxon>Metazoa</taxon>
        <taxon>Spiralia</taxon>
        <taxon>Lophotrochozoa</taxon>
        <taxon>Platyhelminthes</taxon>
        <taxon>Cestoda</taxon>
        <taxon>Eucestoda</taxon>
        <taxon>Cyclophyllidea</taxon>
        <taxon>Taeniidae</taxon>
        <taxon>Echinococcus</taxon>
        <taxon>Echinococcus canadensis group</taxon>
    </lineage>
</organism>
<dbReference type="InterPro" id="IPR001180">
    <property type="entry name" value="CNH_dom"/>
</dbReference>
<dbReference type="FunFam" id="3.40.50.11210:FF:000006">
    <property type="entry name" value="GTPase-activating Rap/Ran-GAP domain-like protein 3 isoform X1"/>
    <property type="match status" value="1"/>
</dbReference>
<feature type="domain" description="Rap-GAP" evidence="5">
    <location>
        <begin position="253"/>
        <end position="471"/>
    </location>
</feature>
<dbReference type="Pfam" id="PF00780">
    <property type="entry name" value="CNH"/>
    <property type="match status" value="2"/>
</dbReference>
<evidence type="ECO:0000313" key="7">
    <source>
        <dbReference type="Proteomes" id="UP000887562"/>
    </source>
</evidence>
<comment type="similarity">
    <text evidence="2">Belongs to the GARNL3 family.</text>
</comment>
<feature type="domain" description="CNH" evidence="6">
    <location>
        <begin position="554"/>
        <end position="904"/>
    </location>
</feature>
<keyword evidence="1" id="KW-0343">GTPase activation</keyword>
<dbReference type="PROSITE" id="PS50219">
    <property type="entry name" value="CNH"/>
    <property type="match status" value="1"/>
</dbReference>
<evidence type="ECO:0000256" key="1">
    <source>
        <dbReference type="ARBA" id="ARBA00022468"/>
    </source>
</evidence>
<feature type="region of interest" description="Disordered" evidence="4">
    <location>
        <begin position="932"/>
        <end position="967"/>
    </location>
</feature>
<evidence type="ECO:0000259" key="6">
    <source>
        <dbReference type="PROSITE" id="PS50219"/>
    </source>
</evidence>
<dbReference type="Gene3D" id="3.40.50.11210">
    <property type="entry name" value="Rap/Ran-GAP"/>
    <property type="match status" value="1"/>
</dbReference>
<protein>
    <recommendedName>
        <fullName evidence="3">GTPase-activating Rap/Ran-GAP domain-like protein 3</fullName>
    </recommendedName>
</protein>